<evidence type="ECO:0000313" key="1">
    <source>
        <dbReference type="EMBL" id="UXN70717.1"/>
    </source>
</evidence>
<protein>
    <submittedName>
        <fullName evidence="1">Uncharacterized protein</fullName>
    </submittedName>
</protein>
<dbReference type="Proteomes" id="UP001061862">
    <property type="component" value="Chromosome"/>
</dbReference>
<evidence type="ECO:0000313" key="2">
    <source>
        <dbReference type="Proteomes" id="UP001061862"/>
    </source>
</evidence>
<gene>
    <name evidence="1" type="ORF">N8A98_05890</name>
</gene>
<organism evidence="1 2">
    <name type="scientific">Devosia neptuniae</name>
    <dbReference type="NCBI Taxonomy" id="191302"/>
    <lineage>
        <taxon>Bacteria</taxon>
        <taxon>Pseudomonadati</taxon>
        <taxon>Pseudomonadota</taxon>
        <taxon>Alphaproteobacteria</taxon>
        <taxon>Hyphomicrobiales</taxon>
        <taxon>Devosiaceae</taxon>
        <taxon>Devosia</taxon>
    </lineage>
</organism>
<dbReference type="EMBL" id="CP104965">
    <property type="protein sequence ID" value="UXN70717.1"/>
    <property type="molecule type" value="Genomic_DNA"/>
</dbReference>
<sequence length="128" mass="13191">MPFRNRTIAREMGAAFAVLAIYVLTLLAPLHQAAGLQRDLASIGFATDSGWSICAPLAQDADGNKTTVAVKCAASGIAKNELAAVEPAVLHVGIIRIGEVVAYVPRPAPDAFALPAHIGQARAPPALA</sequence>
<dbReference type="RefSeq" id="WP_262169904.1">
    <property type="nucleotide sequence ID" value="NZ_CP104965.1"/>
</dbReference>
<accession>A0ABY6CEP0</accession>
<keyword evidence="2" id="KW-1185">Reference proteome</keyword>
<reference evidence="1 2" key="1">
    <citation type="submission" date="2022-09" db="EMBL/GenBank/DDBJ databases">
        <title>Interaction between co-microsymbionts with complementary sets of symbiotic genes in legume-rhizobium systems.</title>
        <authorList>
            <person name="Safronova V."/>
            <person name="Sazanova A."/>
            <person name="Afonin A."/>
            <person name="Chirak E."/>
        </authorList>
    </citation>
    <scope>NUCLEOTIDE SEQUENCE [LARGE SCALE GENOMIC DNA]</scope>
    <source>
        <strain evidence="1 2">A18/4-1</strain>
    </source>
</reference>
<name>A0ABY6CEP0_9HYPH</name>
<proteinExistence type="predicted"/>